<keyword evidence="1" id="KW-0812">Transmembrane</keyword>
<gene>
    <name evidence="2" type="ORF">SPARVUS_LOCUS3887308</name>
</gene>
<dbReference type="EMBL" id="CATNWA010006612">
    <property type="protein sequence ID" value="CAI9552457.1"/>
    <property type="molecule type" value="Genomic_DNA"/>
</dbReference>
<comment type="caution">
    <text evidence="2">The sequence shown here is derived from an EMBL/GenBank/DDBJ whole genome shotgun (WGS) entry which is preliminary data.</text>
</comment>
<feature type="transmembrane region" description="Helical" evidence="1">
    <location>
        <begin position="18"/>
        <end position="35"/>
    </location>
</feature>
<protein>
    <submittedName>
        <fullName evidence="2">Uncharacterized protein</fullName>
    </submittedName>
</protein>
<reference evidence="2" key="1">
    <citation type="submission" date="2023-05" db="EMBL/GenBank/DDBJ databases">
        <authorList>
            <person name="Stuckert A."/>
        </authorList>
    </citation>
    <scope>NUCLEOTIDE SEQUENCE</scope>
</reference>
<organism evidence="2 3">
    <name type="scientific">Staurois parvus</name>
    <dbReference type="NCBI Taxonomy" id="386267"/>
    <lineage>
        <taxon>Eukaryota</taxon>
        <taxon>Metazoa</taxon>
        <taxon>Chordata</taxon>
        <taxon>Craniata</taxon>
        <taxon>Vertebrata</taxon>
        <taxon>Euteleostomi</taxon>
        <taxon>Amphibia</taxon>
        <taxon>Batrachia</taxon>
        <taxon>Anura</taxon>
        <taxon>Neobatrachia</taxon>
        <taxon>Ranoidea</taxon>
        <taxon>Ranidae</taxon>
        <taxon>Staurois</taxon>
    </lineage>
</organism>
<keyword evidence="3" id="KW-1185">Reference proteome</keyword>
<evidence type="ECO:0000313" key="2">
    <source>
        <dbReference type="EMBL" id="CAI9552457.1"/>
    </source>
</evidence>
<dbReference type="Proteomes" id="UP001162483">
    <property type="component" value="Unassembled WGS sequence"/>
</dbReference>
<keyword evidence="1" id="KW-1133">Transmembrane helix</keyword>
<keyword evidence="1" id="KW-0472">Membrane</keyword>
<sequence>MGPCTGLPLLLSPLPHSAIVPLSGLLTLLVVSIFCPRVLYGLPILCCCCQVPPPHCGSHTLVLAP</sequence>
<evidence type="ECO:0000256" key="1">
    <source>
        <dbReference type="SAM" id="Phobius"/>
    </source>
</evidence>
<name>A0ABN9BYG1_9NEOB</name>
<accession>A0ABN9BYG1</accession>
<proteinExistence type="predicted"/>
<evidence type="ECO:0000313" key="3">
    <source>
        <dbReference type="Proteomes" id="UP001162483"/>
    </source>
</evidence>